<accession>A0A1I0ZB86</accession>
<evidence type="ECO:0000313" key="2">
    <source>
        <dbReference type="Proteomes" id="UP000243799"/>
    </source>
</evidence>
<dbReference type="SUPFAM" id="SSF56752">
    <property type="entry name" value="D-aminoacid aminotransferase-like PLP-dependent enzymes"/>
    <property type="match status" value="1"/>
</dbReference>
<dbReference type="NCBIfam" id="NF006734">
    <property type="entry name" value="PRK09266.1"/>
    <property type="match status" value="1"/>
</dbReference>
<keyword evidence="2" id="KW-1185">Reference proteome</keyword>
<name>A0A1I0ZB86_9PSEU</name>
<organism evidence="1 2">
    <name type="scientific">Amycolatopsis marina</name>
    <dbReference type="NCBI Taxonomy" id="490629"/>
    <lineage>
        <taxon>Bacteria</taxon>
        <taxon>Bacillati</taxon>
        <taxon>Actinomycetota</taxon>
        <taxon>Actinomycetes</taxon>
        <taxon>Pseudonocardiales</taxon>
        <taxon>Pseudonocardiaceae</taxon>
        <taxon>Amycolatopsis</taxon>
    </lineage>
</organism>
<dbReference type="GO" id="GO:0016829">
    <property type="term" value="F:lyase activity"/>
    <property type="evidence" value="ECO:0007669"/>
    <property type="project" value="UniProtKB-KW"/>
</dbReference>
<dbReference type="RefSeq" id="WP_091673070.1">
    <property type="nucleotide sequence ID" value="NZ_FOKG01000006.1"/>
</dbReference>
<dbReference type="OrthoDB" id="8912228at2"/>
<dbReference type="AlphaFoldDB" id="A0A1I0ZB86"/>
<sequence>MYRAEVNGRPATAEQLATPAVVNYGHFTSMQVRDGAVRGLDEHLRRLADSTPALFGAELDTALVREYLRHAVAGETAVTARVSIVALTPWPDPTVPVVPDVLVTLRAPSEPGGRALRLRSVPYERESPEIKHVGTFGLIHHSRAAKLAGFDDALFVTTTAGREGLVSEASVWNAGFFDGSAVLWPQAPMLDGITQQLLRRGLERLGVRSQTRPLPLAEAIGQRSAFLCNSGTPGRPIAGIDDATCTVDPDLTALLTEAYETNPFDVI</sequence>
<gene>
    <name evidence="1" type="ORF">SAMN05216266_106257</name>
</gene>
<keyword evidence="1" id="KW-0032">Aminotransferase</keyword>
<dbReference type="InterPro" id="IPR036038">
    <property type="entry name" value="Aminotransferase-like"/>
</dbReference>
<dbReference type="Gene3D" id="3.20.10.10">
    <property type="entry name" value="D-amino Acid Aminotransferase, subunit A, domain 2"/>
    <property type="match status" value="1"/>
</dbReference>
<proteinExistence type="predicted"/>
<protein>
    <submittedName>
        <fullName evidence="1">Branched-chain amino acid aminotransferase/4-amino-4-deoxychorismate lyase</fullName>
    </submittedName>
</protein>
<keyword evidence="1" id="KW-0456">Lyase</keyword>
<evidence type="ECO:0000313" key="1">
    <source>
        <dbReference type="EMBL" id="SFB22627.1"/>
    </source>
</evidence>
<dbReference type="InterPro" id="IPR001544">
    <property type="entry name" value="Aminotrans_IV"/>
</dbReference>
<dbReference type="InterPro" id="IPR043131">
    <property type="entry name" value="BCAT-like_N"/>
</dbReference>
<dbReference type="GO" id="GO:0008483">
    <property type="term" value="F:transaminase activity"/>
    <property type="evidence" value="ECO:0007669"/>
    <property type="project" value="UniProtKB-KW"/>
</dbReference>
<dbReference type="Gene3D" id="3.30.470.10">
    <property type="match status" value="1"/>
</dbReference>
<dbReference type="Pfam" id="PF01063">
    <property type="entry name" value="Aminotran_4"/>
    <property type="match status" value="1"/>
</dbReference>
<dbReference type="Proteomes" id="UP000243799">
    <property type="component" value="Unassembled WGS sequence"/>
</dbReference>
<dbReference type="STRING" id="490629.SAMN05216266_106257"/>
<dbReference type="InterPro" id="IPR043132">
    <property type="entry name" value="BCAT-like_C"/>
</dbReference>
<reference evidence="2" key="1">
    <citation type="submission" date="2016-10" db="EMBL/GenBank/DDBJ databases">
        <authorList>
            <person name="Varghese N."/>
            <person name="Submissions S."/>
        </authorList>
    </citation>
    <scope>NUCLEOTIDE SEQUENCE [LARGE SCALE GENOMIC DNA]</scope>
    <source>
        <strain evidence="2">CGMCC 4.3568</strain>
    </source>
</reference>
<keyword evidence="1" id="KW-0808">Transferase</keyword>
<dbReference type="EMBL" id="FOKG01000006">
    <property type="protein sequence ID" value="SFB22627.1"/>
    <property type="molecule type" value="Genomic_DNA"/>
</dbReference>